<sequence length="488" mass="50340">MAAPRLRGQRRLAMAGAAALAVVLGIVIARVVPSANAGTGEGPPSGAVRAVEYAAQHGARTENTTDAGGGRNVGWLADGDWLRYDGVDLGAAGPLTTSVRMAAAYPDRTGAVELHLDAADGPLLAAVPATATGGWQAWVTRADTRPAPGGRHAVFVVPRSPQGGDFVNLNWFSFSTPGTGTATVAPPSSPPAAPSTPAPTSASPATGWIPVDAAAWAAQLAAFRALPAKPRPAGANHNPEFNATCTYSHSAPDDPIVLPGLPGASHLHSFVGNDSTNASTTPADLTRLTASSCKPLEDHSAYWVPTLLENGKPVEPQQFVVYYGSLLKDPSQTVPMPQGLRMIAGDAKKQVATPKGAVNQFYCAGGPQDGRTRSADGNWPVCEGGTLHFTLRFPDCWDGRHLDSPNHRDHVSFGQGGACPATHPVPIPALTFSIAYPASGTDAGFALSSGLASSMHGDAFFAWDGEAMAARVKNCVVQVAQCNTAGQF</sequence>
<dbReference type="PROSITE" id="PS51318">
    <property type="entry name" value="TAT"/>
    <property type="match status" value="1"/>
</dbReference>
<dbReference type="PANTHER" id="PTHR43662:SF3">
    <property type="entry name" value="DOMAIN PROTEIN, PUTATIVE (AFU_ORTHOLOGUE AFUA_6G11970)-RELATED"/>
    <property type="match status" value="1"/>
</dbReference>
<feature type="compositionally biased region" description="Pro residues" evidence="2">
    <location>
        <begin position="187"/>
        <end position="197"/>
    </location>
</feature>
<reference evidence="4 5" key="1">
    <citation type="submission" date="2024-09" db="EMBL/GenBank/DDBJ databases">
        <authorList>
            <person name="Sun Q."/>
            <person name="Mori K."/>
        </authorList>
    </citation>
    <scope>NUCLEOTIDE SEQUENCE [LARGE SCALE GENOMIC DNA]</scope>
    <source>
        <strain evidence="4 5">JCM 3307</strain>
    </source>
</reference>
<evidence type="ECO:0000313" key="5">
    <source>
        <dbReference type="Proteomes" id="UP001589608"/>
    </source>
</evidence>
<comment type="caution">
    <text evidence="4">The sequence shown here is derived from an EMBL/GenBank/DDBJ whole genome shotgun (WGS) entry which is preliminary data.</text>
</comment>
<evidence type="ECO:0000256" key="1">
    <source>
        <dbReference type="ARBA" id="ARBA00022729"/>
    </source>
</evidence>
<dbReference type="Pfam" id="PF03422">
    <property type="entry name" value="CBM_6"/>
    <property type="match status" value="1"/>
</dbReference>
<dbReference type="InterPro" id="IPR018535">
    <property type="entry name" value="DUF1996"/>
</dbReference>
<evidence type="ECO:0000313" key="4">
    <source>
        <dbReference type="EMBL" id="MFB9446660.1"/>
    </source>
</evidence>
<accession>A0ABV5MCT2</accession>
<dbReference type="InterPro" id="IPR006311">
    <property type="entry name" value="TAT_signal"/>
</dbReference>
<dbReference type="PANTHER" id="PTHR43662">
    <property type="match status" value="1"/>
</dbReference>
<organism evidence="4 5">
    <name type="scientific">Dactylosporangium vinaceum</name>
    <dbReference type="NCBI Taxonomy" id="53362"/>
    <lineage>
        <taxon>Bacteria</taxon>
        <taxon>Bacillati</taxon>
        <taxon>Actinomycetota</taxon>
        <taxon>Actinomycetes</taxon>
        <taxon>Micromonosporales</taxon>
        <taxon>Micromonosporaceae</taxon>
        <taxon>Dactylosporangium</taxon>
    </lineage>
</organism>
<keyword evidence="1" id="KW-0732">Signal</keyword>
<feature type="region of interest" description="Disordered" evidence="2">
    <location>
        <begin position="180"/>
        <end position="204"/>
    </location>
</feature>
<feature type="domain" description="CBM6" evidence="3">
    <location>
        <begin position="46"/>
        <end position="175"/>
    </location>
</feature>
<keyword evidence="5" id="KW-1185">Reference proteome</keyword>
<evidence type="ECO:0000259" key="3">
    <source>
        <dbReference type="PROSITE" id="PS51175"/>
    </source>
</evidence>
<dbReference type="RefSeq" id="WP_246656391.1">
    <property type="nucleotide sequence ID" value="NZ_CP061913.1"/>
</dbReference>
<name>A0ABV5MCT2_9ACTN</name>
<dbReference type="CDD" id="cd04084">
    <property type="entry name" value="CBM6_xylanase-like"/>
    <property type="match status" value="1"/>
</dbReference>
<dbReference type="Pfam" id="PF09362">
    <property type="entry name" value="DUF1996"/>
    <property type="match status" value="1"/>
</dbReference>
<dbReference type="Proteomes" id="UP001589608">
    <property type="component" value="Unassembled WGS sequence"/>
</dbReference>
<dbReference type="EMBL" id="JBHMCA010000049">
    <property type="protein sequence ID" value="MFB9446660.1"/>
    <property type="molecule type" value="Genomic_DNA"/>
</dbReference>
<dbReference type="PROSITE" id="PS51175">
    <property type="entry name" value="CBM6"/>
    <property type="match status" value="1"/>
</dbReference>
<evidence type="ECO:0000256" key="2">
    <source>
        <dbReference type="SAM" id="MobiDB-lite"/>
    </source>
</evidence>
<dbReference type="SUPFAM" id="SSF49785">
    <property type="entry name" value="Galactose-binding domain-like"/>
    <property type="match status" value="1"/>
</dbReference>
<protein>
    <submittedName>
        <fullName evidence="4">DUF1996 domain-containing protein</fullName>
    </submittedName>
</protein>
<gene>
    <name evidence="4" type="ORF">ACFFTR_26525</name>
</gene>
<dbReference type="InterPro" id="IPR008979">
    <property type="entry name" value="Galactose-bd-like_sf"/>
</dbReference>
<dbReference type="InterPro" id="IPR005084">
    <property type="entry name" value="CBM6"/>
</dbReference>
<dbReference type="Gene3D" id="2.60.120.260">
    <property type="entry name" value="Galactose-binding domain-like"/>
    <property type="match status" value="1"/>
</dbReference>
<dbReference type="InterPro" id="IPR006584">
    <property type="entry name" value="Cellulose-bd_IV"/>
</dbReference>
<proteinExistence type="predicted"/>
<dbReference type="SMART" id="SM00606">
    <property type="entry name" value="CBD_IV"/>
    <property type="match status" value="1"/>
</dbReference>